<evidence type="ECO:0000256" key="1">
    <source>
        <dbReference type="SAM" id="Phobius"/>
    </source>
</evidence>
<keyword evidence="1" id="KW-0812">Transmembrane</keyword>
<sequence length="31" mass="3206">MQAVALWRITLGVGGLVGSLVMGGFFARLQG</sequence>
<dbReference type="AlphaFoldDB" id="B8HKP1"/>
<keyword evidence="1" id="KW-0472">Membrane</keyword>
<dbReference type="STRING" id="395961.Cyan7425_4577"/>
<accession>B8HKP1</accession>
<reference evidence="2" key="1">
    <citation type="submission" date="2009-01" db="EMBL/GenBank/DDBJ databases">
        <title>Complete sequence of chromosome Cyanothece sp. PCC 7425.</title>
        <authorList>
            <consortium name="US DOE Joint Genome Institute"/>
            <person name="Lucas S."/>
            <person name="Copeland A."/>
            <person name="Lapidus A."/>
            <person name="Glavina del Rio T."/>
            <person name="Dalin E."/>
            <person name="Tice H."/>
            <person name="Bruce D."/>
            <person name="Goodwin L."/>
            <person name="Pitluck S."/>
            <person name="Sims D."/>
            <person name="Meineke L."/>
            <person name="Brettin T."/>
            <person name="Detter J.C."/>
            <person name="Han C."/>
            <person name="Larimer F."/>
            <person name="Land M."/>
            <person name="Hauser L."/>
            <person name="Kyrpides N."/>
            <person name="Ovchinnikova G."/>
            <person name="Liberton M."/>
            <person name="Stoeckel J."/>
            <person name="Banerjee A."/>
            <person name="Singh A."/>
            <person name="Page L."/>
            <person name="Sato H."/>
            <person name="Zhao L."/>
            <person name="Sherman L."/>
            <person name="Pakrasi H."/>
            <person name="Richardson P."/>
        </authorList>
    </citation>
    <scope>NUCLEOTIDE SEQUENCE</scope>
    <source>
        <strain evidence="2">PCC 7425</strain>
    </source>
</reference>
<proteinExistence type="predicted"/>
<dbReference type="KEGG" id="cyn:Cyan7425_4577"/>
<keyword evidence="1" id="KW-1133">Transmembrane helix</keyword>
<dbReference type="EMBL" id="CP001344">
    <property type="protein sequence ID" value="ACL46885.1"/>
    <property type="molecule type" value="Genomic_DNA"/>
</dbReference>
<protein>
    <submittedName>
        <fullName evidence="2">Uncharacterized protein</fullName>
    </submittedName>
</protein>
<gene>
    <name evidence="2" type="ordered locus">Cyan7425_4577</name>
</gene>
<dbReference type="HOGENOM" id="CLU_3396093_0_0_3"/>
<organism evidence="2">
    <name type="scientific">Cyanothece sp. (strain PCC 7425 / ATCC 29141)</name>
    <dbReference type="NCBI Taxonomy" id="395961"/>
    <lineage>
        <taxon>Bacteria</taxon>
        <taxon>Bacillati</taxon>
        <taxon>Cyanobacteriota</taxon>
        <taxon>Cyanophyceae</taxon>
        <taxon>Gomontiellales</taxon>
        <taxon>Cyanothecaceae</taxon>
        <taxon>Cyanothece</taxon>
    </lineage>
</organism>
<feature type="transmembrane region" description="Helical" evidence="1">
    <location>
        <begin position="6"/>
        <end position="27"/>
    </location>
</feature>
<name>B8HKP1_CYAP4</name>
<evidence type="ECO:0000313" key="2">
    <source>
        <dbReference type="EMBL" id="ACL46885.1"/>
    </source>
</evidence>